<dbReference type="STRING" id="381665.SAMN05216554_3333"/>
<keyword evidence="5" id="KW-0862">Zinc</keyword>
<feature type="domain" description="Putative zinc-finger" evidence="4">
    <location>
        <begin position="23"/>
        <end position="47"/>
    </location>
</feature>
<dbReference type="InterPro" id="IPR027383">
    <property type="entry name" value="Znf_put"/>
</dbReference>
<feature type="transmembrane region" description="Helical" evidence="3">
    <location>
        <begin position="111"/>
        <end position="133"/>
    </location>
</feature>
<dbReference type="Gene3D" id="1.10.10.1320">
    <property type="entry name" value="Anti-sigma factor, zinc-finger domain"/>
    <property type="match status" value="1"/>
</dbReference>
<gene>
    <name evidence="5" type="ORF">SAMN05216554_3333</name>
</gene>
<dbReference type="AlphaFoldDB" id="A0A1H3S849"/>
<keyword evidence="3" id="KW-0812">Transmembrane</keyword>
<dbReference type="InterPro" id="IPR041916">
    <property type="entry name" value="Anti_sigma_zinc_sf"/>
</dbReference>
<evidence type="ECO:0000259" key="4">
    <source>
        <dbReference type="Pfam" id="PF13490"/>
    </source>
</evidence>
<protein>
    <submittedName>
        <fullName evidence="5">Putative zinc-finger</fullName>
    </submittedName>
</protein>
<keyword evidence="3" id="KW-0472">Membrane</keyword>
<name>A0A1H3S849_9MICO</name>
<evidence type="ECO:0000313" key="6">
    <source>
        <dbReference type="Proteomes" id="UP000198891"/>
    </source>
</evidence>
<evidence type="ECO:0000256" key="1">
    <source>
        <dbReference type="ARBA" id="ARBA00023015"/>
    </source>
</evidence>
<keyword evidence="6" id="KW-1185">Reference proteome</keyword>
<keyword evidence="5" id="KW-0863">Zinc-finger</keyword>
<dbReference type="Pfam" id="PF13490">
    <property type="entry name" value="zf-HC2"/>
    <property type="match status" value="1"/>
</dbReference>
<dbReference type="EMBL" id="FNPZ01000003">
    <property type="protein sequence ID" value="SDZ33309.1"/>
    <property type="molecule type" value="Genomic_DNA"/>
</dbReference>
<dbReference type="RefSeq" id="WP_092555774.1">
    <property type="nucleotide sequence ID" value="NZ_FNPZ01000003.1"/>
</dbReference>
<keyword evidence="3" id="KW-1133">Transmembrane helix</keyword>
<organism evidence="5 6">
    <name type="scientific">Herbiconiux ginsengi</name>
    <dbReference type="NCBI Taxonomy" id="381665"/>
    <lineage>
        <taxon>Bacteria</taxon>
        <taxon>Bacillati</taxon>
        <taxon>Actinomycetota</taxon>
        <taxon>Actinomycetes</taxon>
        <taxon>Micrococcales</taxon>
        <taxon>Microbacteriaceae</taxon>
        <taxon>Herbiconiux</taxon>
    </lineage>
</organism>
<reference evidence="5 6" key="1">
    <citation type="submission" date="2016-10" db="EMBL/GenBank/DDBJ databases">
        <authorList>
            <person name="de Groot N.N."/>
        </authorList>
    </citation>
    <scope>NUCLEOTIDE SEQUENCE [LARGE SCALE GENOMIC DNA]</scope>
    <source>
        <strain evidence="5 6">CGMCC 4.3491</strain>
    </source>
</reference>
<accession>A0A1H3S849</accession>
<dbReference type="Proteomes" id="UP000198891">
    <property type="component" value="Unassembled WGS sequence"/>
</dbReference>
<sequence length="273" mass="28430">MTDPNASFDPDRAHDPYRDWDAAYVFGMLGPEERRAFERHLASCPACTAAVAELAGLPGILGKLSPAEAVALLDESVTPTTPPALPPAEPDLVRHLARSVRRRRTRTRRRTIGLVAGVGAVLAVAGLFAGFGLGSAGAPETPLAIDTASPTAVPTDGAGTEGTPGDGIARAMAQVEPGFVDAELAITEKTWGTRFDWSCTYGADRPVYPGSDTITYDLVVTDAQGAETTVASWSAGGERAGNLSASTSIPTSELQSVDIRVAGSDRPLTRTTL</sequence>
<dbReference type="GO" id="GO:0008270">
    <property type="term" value="F:zinc ion binding"/>
    <property type="evidence" value="ECO:0007669"/>
    <property type="project" value="UniProtKB-KW"/>
</dbReference>
<evidence type="ECO:0000256" key="2">
    <source>
        <dbReference type="ARBA" id="ARBA00023163"/>
    </source>
</evidence>
<keyword evidence="5" id="KW-0479">Metal-binding</keyword>
<dbReference type="OrthoDB" id="5242431at2"/>
<evidence type="ECO:0000256" key="3">
    <source>
        <dbReference type="SAM" id="Phobius"/>
    </source>
</evidence>
<keyword evidence="2" id="KW-0804">Transcription</keyword>
<keyword evidence="1" id="KW-0805">Transcription regulation</keyword>
<evidence type="ECO:0000313" key="5">
    <source>
        <dbReference type="EMBL" id="SDZ33309.1"/>
    </source>
</evidence>
<proteinExistence type="predicted"/>